<dbReference type="EMBL" id="JFYZ01000043">
    <property type="protein sequence ID" value="EZP74592.1"/>
    <property type="molecule type" value="Genomic_DNA"/>
</dbReference>
<evidence type="ECO:0000313" key="3">
    <source>
        <dbReference type="Proteomes" id="UP000024329"/>
    </source>
</evidence>
<dbReference type="RefSeq" id="WP_008830638.1">
    <property type="nucleotide sequence ID" value="NZ_JFYZ01000043.1"/>
</dbReference>
<protein>
    <submittedName>
        <fullName evidence="2">Uncharacterized protein</fullName>
    </submittedName>
</protein>
<dbReference type="eggNOG" id="ENOG503174G">
    <property type="taxonomic scope" value="Bacteria"/>
</dbReference>
<dbReference type="PATRIC" id="fig|158500.4.peg.4865"/>
<name>A0A031JMY2_9SPHN</name>
<organism evidence="2 3">
    <name type="scientific">Novosphingobium resinovorum</name>
    <dbReference type="NCBI Taxonomy" id="158500"/>
    <lineage>
        <taxon>Bacteria</taxon>
        <taxon>Pseudomonadati</taxon>
        <taxon>Pseudomonadota</taxon>
        <taxon>Alphaproteobacteria</taxon>
        <taxon>Sphingomonadales</taxon>
        <taxon>Sphingomonadaceae</taxon>
        <taxon>Novosphingobium</taxon>
    </lineage>
</organism>
<dbReference type="Proteomes" id="UP000024329">
    <property type="component" value="Unassembled WGS sequence"/>
</dbReference>
<keyword evidence="1" id="KW-0812">Transmembrane</keyword>
<keyword evidence="1" id="KW-0472">Membrane</keyword>
<accession>A0A031JMY2</accession>
<feature type="transmembrane region" description="Helical" evidence="1">
    <location>
        <begin position="122"/>
        <end position="142"/>
    </location>
</feature>
<feature type="transmembrane region" description="Helical" evidence="1">
    <location>
        <begin position="64"/>
        <end position="85"/>
    </location>
</feature>
<reference evidence="2 3" key="1">
    <citation type="submission" date="2014-03" db="EMBL/GenBank/DDBJ databases">
        <title>Whole genome sequence of Novosphingobium resinovorum KF1.</title>
        <authorList>
            <person name="Gan H.M."/>
            <person name="Gan H.Y."/>
            <person name="Chew T.H."/>
            <person name="Savka M.A."/>
        </authorList>
    </citation>
    <scope>NUCLEOTIDE SEQUENCE [LARGE SCALE GENOMIC DNA]</scope>
    <source>
        <strain evidence="2 3">KF1</strain>
    </source>
</reference>
<proteinExistence type="predicted"/>
<sequence length="143" mass="15221">MSQRLTRQQLQGLATVTAVPARTPMHFGVDRSFGLPTGFYVATVALYLAFIGVMAATFMNPELAIPMVIFAGFVLLAFGLAGYWVKMKPHNDAAAPTWGQLAARGIDTLNGRLTAGEAAVQVLTLPVLILCWGLAVAIIVAFT</sequence>
<comment type="caution">
    <text evidence="2">The sequence shown here is derived from an EMBL/GenBank/DDBJ whole genome shotgun (WGS) entry which is preliminary data.</text>
</comment>
<dbReference type="STRING" id="158500.BES08_15760"/>
<keyword evidence="1" id="KW-1133">Transmembrane helix</keyword>
<evidence type="ECO:0000313" key="2">
    <source>
        <dbReference type="EMBL" id="EZP74592.1"/>
    </source>
</evidence>
<evidence type="ECO:0000256" key="1">
    <source>
        <dbReference type="SAM" id="Phobius"/>
    </source>
</evidence>
<dbReference type="AlphaFoldDB" id="A0A031JMY2"/>
<gene>
    <name evidence="2" type="ORF">BV97_04788</name>
</gene>
<feature type="transmembrane region" description="Helical" evidence="1">
    <location>
        <begin position="39"/>
        <end position="58"/>
    </location>
</feature>